<dbReference type="Proteomes" id="UP000007746">
    <property type="component" value="Segment"/>
</dbReference>
<gene>
    <name evidence="1" type="ORF">BF7_00070</name>
</gene>
<accession>H2ELV0</accession>
<dbReference type="GeneID" id="11605072"/>
<protein>
    <submittedName>
        <fullName evidence="1">Uncharacterized protein</fullName>
    </submittedName>
</protein>
<proteinExistence type="predicted"/>
<sequence length="89" mass="9922">MLIKIAAYLIALSKYIADEAAELHASAREHVLSLHGRDIDKARSQYNAKVAKVHGKLKGRSERAVVLFSRQQAAEQRRDKAAKLLDALK</sequence>
<reference evidence="1 2" key="1">
    <citation type="journal article" date="2012" name="FEMS Microbiol. Lett.">
        <title>Isolation of new Pseudomonas tolaasii bacteriophages and genomic investigation of the lytic phage BF7.</title>
        <authorList>
            <person name="Sajben-Nagy E."/>
            <person name="Maroti G."/>
            <person name="Kredics L."/>
            <person name="Horvath B."/>
            <person name="Parducz A."/>
            <person name="Vagvolgyi C."/>
            <person name="Manczinger L."/>
        </authorList>
    </citation>
    <scope>NUCLEOTIDE SEQUENCE [LARGE SCALE GENOMIC DNA]</scope>
</reference>
<name>H2ELV0_9CAUD</name>
<dbReference type="KEGG" id="vg:11605072"/>
<dbReference type="EMBL" id="JN991020">
    <property type="protein sequence ID" value="AEX65852.1"/>
    <property type="molecule type" value="Genomic_DNA"/>
</dbReference>
<evidence type="ECO:0000313" key="1">
    <source>
        <dbReference type="EMBL" id="AEX65852.1"/>
    </source>
</evidence>
<evidence type="ECO:0000313" key="2">
    <source>
        <dbReference type="Proteomes" id="UP000007746"/>
    </source>
</evidence>
<dbReference type="RefSeq" id="YP_005098170.1">
    <property type="nucleotide sequence ID" value="NC_016764.1"/>
</dbReference>
<keyword evidence="2" id="KW-1185">Reference proteome</keyword>
<organism evidence="1 2">
    <name type="scientific">Pseudomonas phage Bf7</name>
    <dbReference type="NCBI Taxonomy" id="1100790"/>
    <lineage>
        <taxon>Viruses</taxon>
        <taxon>Duplodnaviria</taxon>
        <taxon>Heunggongvirae</taxon>
        <taxon>Uroviricota</taxon>
        <taxon>Caudoviricetes</taxon>
        <taxon>Autographivirales</taxon>
        <taxon>Autonotataviridae</taxon>
        <taxon>Bifseptvirus</taxon>
        <taxon>Bifseptvirus Bf7</taxon>
    </lineage>
</organism>